<dbReference type="GeneID" id="20816659"/>
<dbReference type="RefSeq" id="XP_009840856.1">
    <property type="nucleotide sequence ID" value="XM_009842554.1"/>
</dbReference>
<reference evidence="2" key="1">
    <citation type="submission" date="2013-12" db="EMBL/GenBank/DDBJ databases">
        <title>The Genome Sequence of Aphanomyces astaci APO3.</title>
        <authorList>
            <consortium name="The Broad Institute Genomics Platform"/>
            <person name="Russ C."/>
            <person name="Tyler B."/>
            <person name="van West P."/>
            <person name="Dieguez-Uribeondo J."/>
            <person name="Young S.K."/>
            <person name="Zeng Q."/>
            <person name="Gargeya S."/>
            <person name="Fitzgerald M."/>
            <person name="Abouelleil A."/>
            <person name="Alvarado L."/>
            <person name="Chapman S.B."/>
            <person name="Gainer-Dewar J."/>
            <person name="Goldberg J."/>
            <person name="Griggs A."/>
            <person name="Gujja S."/>
            <person name="Hansen M."/>
            <person name="Howarth C."/>
            <person name="Imamovic A."/>
            <person name="Ireland A."/>
            <person name="Larimer J."/>
            <person name="McCowan C."/>
            <person name="Murphy C."/>
            <person name="Pearson M."/>
            <person name="Poon T.W."/>
            <person name="Priest M."/>
            <person name="Roberts A."/>
            <person name="Saif S."/>
            <person name="Shea T."/>
            <person name="Sykes S."/>
            <person name="Wortman J."/>
            <person name="Nusbaum C."/>
            <person name="Birren B."/>
        </authorList>
    </citation>
    <scope>NUCLEOTIDE SEQUENCE [LARGE SCALE GENOMIC DNA]</scope>
    <source>
        <strain evidence="2">APO3</strain>
    </source>
</reference>
<evidence type="ECO:0000313" key="2">
    <source>
        <dbReference type="EMBL" id="ETV69640.1"/>
    </source>
</evidence>
<organism evidence="2">
    <name type="scientific">Aphanomyces astaci</name>
    <name type="common">Crayfish plague agent</name>
    <dbReference type="NCBI Taxonomy" id="112090"/>
    <lineage>
        <taxon>Eukaryota</taxon>
        <taxon>Sar</taxon>
        <taxon>Stramenopiles</taxon>
        <taxon>Oomycota</taxon>
        <taxon>Saprolegniomycetes</taxon>
        <taxon>Saprolegniales</taxon>
        <taxon>Verrucalvaceae</taxon>
        <taxon>Aphanomyces</taxon>
    </lineage>
</organism>
<protein>
    <submittedName>
        <fullName evidence="2">Uncharacterized protein</fullName>
    </submittedName>
</protein>
<evidence type="ECO:0000256" key="1">
    <source>
        <dbReference type="SAM" id="MobiDB-lite"/>
    </source>
</evidence>
<dbReference type="AlphaFoldDB" id="W4FQ91"/>
<feature type="region of interest" description="Disordered" evidence="1">
    <location>
        <begin position="48"/>
        <end position="88"/>
    </location>
</feature>
<gene>
    <name evidence="2" type="ORF">H257_14663</name>
</gene>
<proteinExistence type="predicted"/>
<sequence>MIVDRKRHSAVLHRYQEHTAVSAFDPTNRAAFIINWMTRLRLNNALTEQKGAETEEDAPTAELEKVPTSGTSTMQPIEDETKEEHPSP</sequence>
<name>W4FQ91_APHAT</name>
<dbReference type="EMBL" id="KI913173">
    <property type="protein sequence ID" value="ETV69640.1"/>
    <property type="molecule type" value="Genomic_DNA"/>
</dbReference>
<dbReference type="VEuPathDB" id="FungiDB:H257_14663"/>
<accession>W4FQ91</accession>